<dbReference type="GO" id="GO:0009313">
    <property type="term" value="P:oligosaccharide catabolic process"/>
    <property type="evidence" value="ECO:0007669"/>
    <property type="project" value="TreeGrafter"/>
</dbReference>
<evidence type="ECO:0000259" key="9">
    <source>
        <dbReference type="SMART" id="SM00642"/>
    </source>
</evidence>
<dbReference type="Gene3D" id="3.90.400.10">
    <property type="entry name" value="Oligo-1,6-glucosidase, Domain 2"/>
    <property type="match status" value="1"/>
</dbReference>
<dbReference type="EMBL" id="AOFI03000001">
    <property type="protein sequence ID" value="KAF4326052.1"/>
    <property type="molecule type" value="Genomic_DNA"/>
</dbReference>
<dbReference type="Pfam" id="PF03601">
    <property type="entry name" value="Cons_hypoth698"/>
    <property type="match status" value="1"/>
</dbReference>
<accession>A0A8J4SX45</accession>
<keyword evidence="6 8" id="KW-0472">Membrane</keyword>
<comment type="subcellular location">
    <subcellularLocation>
        <location evidence="1">Cell membrane</location>
        <topology evidence="1">Multi-pass membrane protein</topology>
    </subcellularLocation>
</comment>
<dbReference type="InterPro" id="IPR017853">
    <property type="entry name" value="GH"/>
</dbReference>
<dbReference type="CDD" id="cd06261">
    <property type="entry name" value="TM_PBP2"/>
    <property type="match status" value="1"/>
</dbReference>
<evidence type="ECO:0000256" key="7">
    <source>
        <dbReference type="ARBA" id="ARBA00023295"/>
    </source>
</evidence>
<dbReference type="PANTHER" id="PTHR10357">
    <property type="entry name" value="ALPHA-AMYLASE FAMILY MEMBER"/>
    <property type="match status" value="1"/>
</dbReference>
<dbReference type="SUPFAM" id="SSF161098">
    <property type="entry name" value="MetI-like"/>
    <property type="match status" value="1"/>
</dbReference>
<dbReference type="Proteomes" id="UP000702964">
    <property type="component" value="Unassembled WGS sequence"/>
</dbReference>
<protein>
    <recommendedName>
        <fullName evidence="9">Glycosyl hydrolase family 13 catalytic domain-containing protein</fullName>
    </recommendedName>
</protein>
<dbReference type="SUPFAM" id="SSF51445">
    <property type="entry name" value="(Trans)glycosidases"/>
    <property type="match status" value="1"/>
</dbReference>
<comment type="caution">
    <text evidence="10">The sequence shown here is derived from an EMBL/GenBank/DDBJ whole genome shotgun (WGS) entry which is preliminary data.</text>
</comment>
<keyword evidence="2" id="KW-1003">Cell membrane</keyword>
<evidence type="ECO:0000256" key="1">
    <source>
        <dbReference type="ARBA" id="ARBA00004651"/>
    </source>
</evidence>
<dbReference type="Pfam" id="PF00128">
    <property type="entry name" value="Alpha-amylase"/>
    <property type="match status" value="1"/>
</dbReference>
<keyword evidence="4" id="KW-0378">Hydrolase</keyword>
<reference evidence="10" key="1">
    <citation type="journal article" date="2015" name="Genom Data">
        <title>Draft genome sequences of Phytophthora kernoviae and Phytophthora ramorum lineage EU2 from Scotland.</title>
        <authorList>
            <person name="Sambles C."/>
            <person name="Schlenzig A."/>
            <person name="O'Neill P."/>
            <person name="Grant M."/>
            <person name="Studholme D.J."/>
        </authorList>
    </citation>
    <scope>NUCLEOTIDE SEQUENCE</scope>
    <source>
        <strain evidence="10">00238/432</strain>
    </source>
</reference>
<dbReference type="GO" id="GO:0004556">
    <property type="term" value="F:alpha-amylase activity"/>
    <property type="evidence" value="ECO:0007669"/>
    <property type="project" value="TreeGrafter"/>
</dbReference>
<feature type="transmembrane region" description="Helical" evidence="8">
    <location>
        <begin position="844"/>
        <end position="868"/>
    </location>
</feature>
<evidence type="ECO:0000256" key="5">
    <source>
        <dbReference type="ARBA" id="ARBA00022989"/>
    </source>
</evidence>
<proteinExistence type="predicted"/>
<evidence type="ECO:0000256" key="6">
    <source>
        <dbReference type="ARBA" id="ARBA00023136"/>
    </source>
</evidence>
<dbReference type="CDD" id="cd11333">
    <property type="entry name" value="AmyAc_SI_OligoGlu_DGase"/>
    <property type="match status" value="1"/>
</dbReference>
<evidence type="ECO:0000256" key="2">
    <source>
        <dbReference type="ARBA" id="ARBA00022475"/>
    </source>
</evidence>
<evidence type="ECO:0000256" key="4">
    <source>
        <dbReference type="ARBA" id="ARBA00022801"/>
    </source>
</evidence>
<evidence type="ECO:0000313" key="11">
    <source>
        <dbReference type="Proteomes" id="UP000702964"/>
    </source>
</evidence>
<feature type="transmembrane region" description="Helical" evidence="8">
    <location>
        <begin position="683"/>
        <end position="706"/>
    </location>
</feature>
<feature type="domain" description="Glycosyl hydrolase family 13 catalytic" evidence="9">
    <location>
        <begin position="60"/>
        <end position="442"/>
    </location>
</feature>
<reference evidence="10" key="2">
    <citation type="submission" date="2020-02" db="EMBL/GenBank/DDBJ databases">
        <authorList>
            <person name="Studholme D.J."/>
        </authorList>
    </citation>
    <scope>NUCLEOTIDE SEQUENCE</scope>
    <source>
        <strain evidence="10">00238/432</strain>
    </source>
</reference>
<feature type="transmembrane region" description="Helical" evidence="8">
    <location>
        <begin position="744"/>
        <end position="765"/>
    </location>
</feature>
<gene>
    <name evidence="10" type="ORF">G195_000325</name>
</gene>
<dbReference type="FunFam" id="3.90.400.10:FF:000002">
    <property type="entry name" value="Sucrose isomerase"/>
    <property type="match status" value="1"/>
</dbReference>
<feature type="transmembrane region" description="Helical" evidence="8">
    <location>
        <begin position="811"/>
        <end position="832"/>
    </location>
</feature>
<name>A0A8J4SX45_9STRA</name>
<organism evidence="10 11">
    <name type="scientific">Phytophthora kernoviae 00238/432</name>
    <dbReference type="NCBI Taxonomy" id="1284355"/>
    <lineage>
        <taxon>Eukaryota</taxon>
        <taxon>Sar</taxon>
        <taxon>Stramenopiles</taxon>
        <taxon>Oomycota</taxon>
        <taxon>Peronosporomycetes</taxon>
        <taxon>Peronosporales</taxon>
        <taxon>Peronosporaceae</taxon>
        <taxon>Phytophthora</taxon>
    </lineage>
</organism>
<dbReference type="InterPro" id="IPR018383">
    <property type="entry name" value="UPF0324_pro"/>
</dbReference>
<feature type="transmembrane region" description="Helical" evidence="8">
    <location>
        <begin position="623"/>
        <end position="641"/>
    </location>
</feature>
<dbReference type="InterPro" id="IPR000515">
    <property type="entry name" value="MetI-like"/>
</dbReference>
<evidence type="ECO:0000256" key="3">
    <source>
        <dbReference type="ARBA" id="ARBA00022692"/>
    </source>
</evidence>
<evidence type="ECO:0000313" key="10">
    <source>
        <dbReference type="EMBL" id="KAF4326052.1"/>
    </source>
</evidence>
<dbReference type="PANTHER" id="PTHR10357:SF179">
    <property type="entry name" value="NEUTRAL AND BASIC AMINO ACID TRANSPORT PROTEIN RBAT"/>
    <property type="match status" value="1"/>
</dbReference>
<dbReference type="AlphaFoldDB" id="A0A8J4SX45"/>
<evidence type="ECO:0000256" key="8">
    <source>
        <dbReference type="SAM" id="Phobius"/>
    </source>
</evidence>
<feature type="transmembrane region" description="Helical" evidence="8">
    <location>
        <begin position="713"/>
        <end position="732"/>
    </location>
</feature>
<feature type="transmembrane region" description="Helical" evidence="8">
    <location>
        <begin position="20"/>
        <end position="43"/>
    </location>
</feature>
<feature type="transmembrane region" description="Helical" evidence="8">
    <location>
        <begin position="786"/>
        <end position="805"/>
    </location>
</feature>
<dbReference type="InterPro" id="IPR035906">
    <property type="entry name" value="MetI-like_sf"/>
</dbReference>
<sequence length="869" mass="95673">MGSGGMIPSYLLIKNLDMLNTIWSLVLPGAVPIFSVILVMNFFAAVPKALEEAAFIDGANALQVLFKVYVPVSIPALATDLGIGAIWLSPVCKSPQDDNGYDISDYQDIDPMFGSLEDMELLIQEAGKRDIRIIMDLVLNHSSDEHPWFKEARKSKDNPYHDYYVWRDGVEGTPPNDLGSTFGGSAWEWVPELGQYYLHLFSVKQPDLNWENPKVRQEIYDMIQWWMDKGVGGFRLDVIDLIGKEPDLKITGNGPNLRKYMRELSKETFQKGDLLTVGETWGATPESAKLYSNPDGSELSMVFQFEHISLDEQAGKGKWDLQPLDLLQLKKVLSKWQTELKGEAWNSLFWNNHDLPRIVSRWGDDGEYRVESAKMLATLLHGMQGTPYVYQGEELGMTNVRYDIEEYRDIELLNLYKERIGNGYSKEDVMESIYAKGRDNAPAFQMQLSDSQFFDFPGCQFLMNDPSGYHRNSKPGSNSFLHTLTAGEDIGPLGTDRCLFHKMIAESTCSRTQLTKDPDLILKHVLLYHDGTGEGMAGRSYNNHFILHVRDNVKLLGYLPFLNIMGQLVIAILLGILYRAIRGVPLSAQSGISFSGKRLLRFGIILLGLKLNLLDIVHAGYKVVALAAINVAITIFVVYGLSKWLKIDKRIGLLTACGTAICGAAAVVAIAPQIKAKDEETAVGAATVAILGTIFTLAYTLLYPVLGLSANGYGVFTGATLHEVAHVIAGAAPGGQGALDMAVIVKLTRVAMLVPIALIIGLWSGRQASGGEQQSAKGIRWRELPVPWFIFGFLAMSGLNTLGIIPQEMISGLLVLSYMLLAMAMAGLGLGVDIATFRRLGKKPFLAGLLGSIVLSVIGFVLVCGFGLN</sequence>
<feature type="transmembrane region" description="Helical" evidence="8">
    <location>
        <begin position="555"/>
        <end position="578"/>
    </location>
</feature>
<keyword evidence="7" id="KW-0326">Glycosidase</keyword>
<dbReference type="InterPro" id="IPR045857">
    <property type="entry name" value="O16G_dom_2"/>
</dbReference>
<dbReference type="GO" id="GO:0055085">
    <property type="term" value="P:transmembrane transport"/>
    <property type="evidence" value="ECO:0007669"/>
    <property type="project" value="InterPro"/>
</dbReference>
<feature type="transmembrane region" description="Helical" evidence="8">
    <location>
        <begin position="653"/>
        <end position="671"/>
    </location>
</feature>
<keyword evidence="5 8" id="KW-1133">Transmembrane helix</keyword>
<feature type="transmembrane region" description="Helical" evidence="8">
    <location>
        <begin position="599"/>
        <end position="617"/>
    </location>
</feature>
<dbReference type="GO" id="GO:0005886">
    <property type="term" value="C:plasma membrane"/>
    <property type="evidence" value="ECO:0007669"/>
    <property type="project" value="UniProtKB-SubCell"/>
</dbReference>
<dbReference type="SMART" id="SM00642">
    <property type="entry name" value="Aamy"/>
    <property type="match status" value="1"/>
</dbReference>
<dbReference type="InterPro" id="IPR006047">
    <property type="entry name" value="GH13_cat_dom"/>
</dbReference>
<keyword evidence="3 8" id="KW-0812">Transmembrane</keyword>
<dbReference type="Gene3D" id="3.20.20.80">
    <property type="entry name" value="Glycosidases"/>
    <property type="match status" value="1"/>
</dbReference>